<feature type="domain" description="WW" evidence="2">
    <location>
        <begin position="69"/>
        <end position="103"/>
    </location>
</feature>
<name>A0A9K3KNX1_9STRA</name>
<dbReference type="AlphaFoldDB" id="A0A9K3KNX1"/>
<accession>A0A9K3KNX1</accession>
<gene>
    <name evidence="4" type="ORF">IV203_006158</name>
    <name evidence="3" type="ORF">IV203_030487</name>
</gene>
<evidence type="ECO:0000313" key="3">
    <source>
        <dbReference type="EMBL" id="KAG7336926.1"/>
    </source>
</evidence>
<dbReference type="EMBL" id="JAGRRH010000102">
    <property type="protein sequence ID" value="KAG7336926.1"/>
    <property type="molecule type" value="Genomic_DNA"/>
</dbReference>
<protein>
    <submittedName>
        <fullName evidence="4">WW domain containing protein</fullName>
    </submittedName>
</protein>
<reference evidence="4" key="1">
    <citation type="journal article" date="2021" name="Sci. Rep.">
        <title>Diploid genomic architecture of Nitzschia inconspicua, an elite biomass production diatom.</title>
        <authorList>
            <person name="Oliver A."/>
            <person name="Podell S."/>
            <person name="Pinowska A."/>
            <person name="Traller J.C."/>
            <person name="Smith S.R."/>
            <person name="McClure R."/>
            <person name="Beliaev A."/>
            <person name="Bohutskyi P."/>
            <person name="Hill E.A."/>
            <person name="Rabines A."/>
            <person name="Zheng H."/>
            <person name="Allen L.Z."/>
            <person name="Kuo A."/>
            <person name="Grigoriev I.V."/>
            <person name="Allen A.E."/>
            <person name="Hazlebeck D."/>
            <person name="Allen E.E."/>
        </authorList>
    </citation>
    <scope>NUCLEOTIDE SEQUENCE</scope>
    <source>
        <strain evidence="4">Hildebrandi</strain>
    </source>
</reference>
<dbReference type="PROSITE" id="PS01159">
    <property type="entry name" value="WW_DOMAIN_1"/>
    <property type="match status" value="1"/>
</dbReference>
<feature type="compositionally biased region" description="Basic and acidic residues" evidence="1">
    <location>
        <begin position="50"/>
        <end position="67"/>
    </location>
</feature>
<dbReference type="InterPro" id="IPR001202">
    <property type="entry name" value="WW_dom"/>
</dbReference>
<feature type="region of interest" description="Disordered" evidence="1">
    <location>
        <begin position="217"/>
        <end position="249"/>
    </location>
</feature>
<feature type="compositionally biased region" description="Polar residues" evidence="1">
    <location>
        <begin position="80"/>
        <end position="96"/>
    </location>
</feature>
<feature type="compositionally biased region" description="Polar residues" evidence="1">
    <location>
        <begin position="236"/>
        <end position="245"/>
    </location>
</feature>
<feature type="compositionally biased region" description="Basic and acidic residues" evidence="1">
    <location>
        <begin position="19"/>
        <end position="32"/>
    </location>
</feature>
<evidence type="ECO:0000313" key="4">
    <source>
        <dbReference type="EMBL" id="KAG7347089.1"/>
    </source>
</evidence>
<sequence>MRRSNYHNPQSRSNNRQRPRQDHDRHQNEYHEPFPPQQQHRGSNPGGHYQHQDQQEHHHQQYSDHSHPPTLPPGWVEATDPSSGRTYFANPTTQETQWDRPVASTHPTIRPPQPSHSLREPQPDWCVKEPPYGGIQTDRATGRSMGGGNYLYTAGGSASSNEAILQPEKIVKVTREMLEKVQAFPEQTVASDLELHSLTPGQVADLCKLQQRIHNQLQQEDRDRKQQQLQQEQQKNYQEPGNDANQMDEDFAALPPYTPINPFTMPLSGSVLKERTEPGRLDVRMNTLRRELKAFGYQSVAKNK</sequence>
<dbReference type="OrthoDB" id="195748at2759"/>
<evidence type="ECO:0000256" key="1">
    <source>
        <dbReference type="SAM" id="MobiDB-lite"/>
    </source>
</evidence>
<dbReference type="EMBL" id="JAGRRH010000021">
    <property type="protein sequence ID" value="KAG7347089.1"/>
    <property type="molecule type" value="Genomic_DNA"/>
</dbReference>
<dbReference type="CDD" id="cd00201">
    <property type="entry name" value="WW"/>
    <property type="match status" value="1"/>
</dbReference>
<dbReference type="Proteomes" id="UP000693970">
    <property type="component" value="Unassembled WGS sequence"/>
</dbReference>
<evidence type="ECO:0000313" key="5">
    <source>
        <dbReference type="Proteomes" id="UP000693970"/>
    </source>
</evidence>
<feature type="region of interest" description="Disordered" evidence="1">
    <location>
        <begin position="1"/>
        <end position="125"/>
    </location>
</feature>
<comment type="caution">
    <text evidence="4">The sequence shown here is derived from an EMBL/GenBank/DDBJ whole genome shotgun (WGS) entry which is preliminary data.</text>
</comment>
<reference evidence="4" key="2">
    <citation type="submission" date="2021-04" db="EMBL/GenBank/DDBJ databases">
        <authorList>
            <person name="Podell S."/>
        </authorList>
    </citation>
    <scope>NUCLEOTIDE SEQUENCE</scope>
    <source>
        <strain evidence="4">Hildebrandi</strain>
    </source>
</reference>
<evidence type="ECO:0000259" key="2">
    <source>
        <dbReference type="PROSITE" id="PS50020"/>
    </source>
</evidence>
<dbReference type="SMART" id="SM00456">
    <property type="entry name" value="WW"/>
    <property type="match status" value="1"/>
</dbReference>
<proteinExistence type="predicted"/>
<organism evidence="4 5">
    <name type="scientific">Nitzschia inconspicua</name>
    <dbReference type="NCBI Taxonomy" id="303405"/>
    <lineage>
        <taxon>Eukaryota</taxon>
        <taxon>Sar</taxon>
        <taxon>Stramenopiles</taxon>
        <taxon>Ochrophyta</taxon>
        <taxon>Bacillariophyta</taxon>
        <taxon>Bacillariophyceae</taxon>
        <taxon>Bacillariophycidae</taxon>
        <taxon>Bacillariales</taxon>
        <taxon>Bacillariaceae</taxon>
        <taxon>Nitzschia</taxon>
    </lineage>
</organism>
<dbReference type="Pfam" id="PF00397">
    <property type="entry name" value="WW"/>
    <property type="match status" value="1"/>
</dbReference>
<dbReference type="PROSITE" id="PS50020">
    <property type="entry name" value="WW_DOMAIN_2"/>
    <property type="match status" value="1"/>
</dbReference>
<keyword evidence="5" id="KW-1185">Reference proteome</keyword>